<keyword evidence="1" id="KW-1133">Transmembrane helix</keyword>
<protein>
    <submittedName>
        <fullName evidence="3 4">Uncharacterized protein</fullName>
    </submittedName>
</protein>
<evidence type="ECO:0000256" key="2">
    <source>
        <dbReference type="SAM" id="SignalP"/>
    </source>
</evidence>
<dbReference type="PaxDb" id="55529-EKX45784"/>
<feature type="signal peptide" evidence="2">
    <location>
        <begin position="1"/>
        <end position="17"/>
    </location>
</feature>
<evidence type="ECO:0000313" key="3">
    <source>
        <dbReference type="EMBL" id="EKX45784.1"/>
    </source>
</evidence>
<name>L1JCG5_GUITC</name>
<keyword evidence="1" id="KW-0812">Transmembrane</keyword>
<feature type="transmembrane region" description="Helical" evidence="1">
    <location>
        <begin position="59"/>
        <end position="85"/>
    </location>
</feature>
<accession>L1JCG5</accession>
<dbReference type="EnsemblProtists" id="EKX45784">
    <property type="protein sequence ID" value="EKX45784"/>
    <property type="gene ID" value="GUITHDRAFT_152566"/>
</dbReference>
<keyword evidence="1" id="KW-0472">Membrane</keyword>
<organism evidence="3">
    <name type="scientific">Guillardia theta (strain CCMP2712)</name>
    <name type="common">Cryptophyte</name>
    <dbReference type="NCBI Taxonomy" id="905079"/>
    <lineage>
        <taxon>Eukaryota</taxon>
        <taxon>Cryptophyceae</taxon>
        <taxon>Pyrenomonadales</taxon>
        <taxon>Geminigeraceae</taxon>
        <taxon>Guillardia</taxon>
    </lineage>
</organism>
<dbReference type="GeneID" id="17302419"/>
<dbReference type="KEGG" id="gtt:GUITHDRAFT_152566"/>
<feature type="transmembrane region" description="Helical" evidence="1">
    <location>
        <begin position="147"/>
        <end position="167"/>
    </location>
</feature>
<proteinExistence type="predicted"/>
<reference evidence="5" key="2">
    <citation type="submission" date="2012-11" db="EMBL/GenBank/DDBJ databases">
        <authorList>
            <person name="Kuo A."/>
            <person name="Curtis B.A."/>
            <person name="Tanifuji G."/>
            <person name="Burki F."/>
            <person name="Gruber A."/>
            <person name="Irimia M."/>
            <person name="Maruyama S."/>
            <person name="Arias M.C."/>
            <person name="Ball S.G."/>
            <person name="Gile G.H."/>
            <person name="Hirakawa Y."/>
            <person name="Hopkins J.F."/>
            <person name="Rensing S.A."/>
            <person name="Schmutz J."/>
            <person name="Symeonidi A."/>
            <person name="Elias M."/>
            <person name="Eveleigh R.J."/>
            <person name="Herman E.K."/>
            <person name="Klute M.J."/>
            <person name="Nakayama T."/>
            <person name="Obornik M."/>
            <person name="Reyes-Prieto A."/>
            <person name="Armbrust E.V."/>
            <person name="Aves S.J."/>
            <person name="Beiko R.G."/>
            <person name="Coutinho P."/>
            <person name="Dacks J.B."/>
            <person name="Durnford D.G."/>
            <person name="Fast N.M."/>
            <person name="Green B.R."/>
            <person name="Grisdale C."/>
            <person name="Hempe F."/>
            <person name="Henrissat B."/>
            <person name="Hoppner M.P."/>
            <person name="Ishida K.-I."/>
            <person name="Kim E."/>
            <person name="Koreny L."/>
            <person name="Kroth P.G."/>
            <person name="Liu Y."/>
            <person name="Malik S.-B."/>
            <person name="Maier U.G."/>
            <person name="McRose D."/>
            <person name="Mock T."/>
            <person name="Neilson J.A."/>
            <person name="Onodera N.T."/>
            <person name="Poole A.M."/>
            <person name="Pritham E.J."/>
            <person name="Richards T.A."/>
            <person name="Rocap G."/>
            <person name="Roy S.W."/>
            <person name="Sarai C."/>
            <person name="Schaack S."/>
            <person name="Shirato S."/>
            <person name="Slamovits C.H."/>
            <person name="Spencer D.F."/>
            <person name="Suzuki S."/>
            <person name="Worden A.Z."/>
            <person name="Zauner S."/>
            <person name="Barry K."/>
            <person name="Bell C."/>
            <person name="Bharti A.K."/>
            <person name="Crow J.A."/>
            <person name="Grimwood J."/>
            <person name="Kramer R."/>
            <person name="Lindquist E."/>
            <person name="Lucas S."/>
            <person name="Salamov A."/>
            <person name="McFadden G.I."/>
            <person name="Lane C.E."/>
            <person name="Keeling P.J."/>
            <person name="Gray M.W."/>
            <person name="Grigoriev I.V."/>
            <person name="Archibald J.M."/>
        </authorList>
    </citation>
    <scope>NUCLEOTIDE SEQUENCE</scope>
    <source>
        <strain evidence="5">CCMP2712</strain>
    </source>
</reference>
<dbReference type="AlphaFoldDB" id="L1JCG5"/>
<keyword evidence="2" id="KW-0732">Signal</keyword>
<keyword evidence="5" id="KW-1185">Reference proteome</keyword>
<dbReference type="EMBL" id="JH992997">
    <property type="protein sequence ID" value="EKX45784.1"/>
    <property type="molecule type" value="Genomic_DNA"/>
</dbReference>
<dbReference type="RefSeq" id="XP_005832764.1">
    <property type="nucleotide sequence ID" value="XM_005832707.1"/>
</dbReference>
<gene>
    <name evidence="3" type="ORF">GUITHDRAFT_152566</name>
</gene>
<evidence type="ECO:0000313" key="5">
    <source>
        <dbReference type="Proteomes" id="UP000011087"/>
    </source>
</evidence>
<dbReference type="HOGENOM" id="CLU_1404902_0_0_1"/>
<reference evidence="3 5" key="1">
    <citation type="journal article" date="2012" name="Nature">
        <title>Algal genomes reveal evolutionary mosaicism and the fate of nucleomorphs.</title>
        <authorList>
            <consortium name="DOE Joint Genome Institute"/>
            <person name="Curtis B.A."/>
            <person name="Tanifuji G."/>
            <person name="Burki F."/>
            <person name="Gruber A."/>
            <person name="Irimia M."/>
            <person name="Maruyama S."/>
            <person name="Arias M.C."/>
            <person name="Ball S.G."/>
            <person name="Gile G.H."/>
            <person name="Hirakawa Y."/>
            <person name="Hopkins J.F."/>
            <person name="Kuo A."/>
            <person name="Rensing S.A."/>
            <person name="Schmutz J."/>
            <person name="Symeonidi A."/>
            <person name="Elias M."/>
            <person name="Eveleigh R.J."/>
            <person name="Herman E.K."/>
            <person name="Klute M.J."/>
            <person name="Nakayama T."/>
            <person name="Obornik M."/>
            <person name="Reyes-Prieto A."/>
            <person name="Armbrust E.V."/>
            <person name="Aves S.J."/>
            <person name="Beiko R.G."/>
            <person name="Coutinho P."/>
            <person name="Dacks J.B."/>
            <person name="Durnford D.G."/>
            <person name="Fast N.M."/>
            <person name="Green B.R."/>
            <person name="Grisdale C.J."/>
            <person name="Hempel F."/>
            <person name="Henrissat B."/>
            <person name="Hoppner M.P."/>
            <person name="Ishida K."/>
            <person name="Kim E."/>
            <person name="Koreny L."/>
            <person name="Kroth P.G."/>
            <person name="Liu Y."/>
            <person name="Malik S.B."/>
            <person name="Maier U.G."/>
            <person name="McRose D."/>
            <person name="Mock T."/>
            <person name="Neilson J.A."/>
            <person name="Onodera N.T."/>
            <person name="Poole A.M."/>
            <person name="Pritham E.J."/>
            <person name="Richards T.A."/>
            <person name="Rocap G."/>
            <person name="Roy S.W."/>
            <person name="Sarai C."/>
            <person name="Schaack S."/>
            <person name="Shirato S."/>
            <person name="Slamovits C.H."/>
            <person name="Spencer D.F."/>
            <person name="Suzuki S."/>
            <person name="Worden A.Z."/>
            <person name="Zauner S."/>
            <person name="Barry K."/>
            <person name="Bell C."/>
            <person name="Bharti A.K."/>
            <person name="Crow J.A."/>
            <person name="Grimwood J."/>
            <person name="Kramer R."/>
            <person name="Lindquist E."/>
            <person name="Lucas S."/>
            <person name="Salamov A."/>
            <person name="McFadden G.I."/>
            <person name="Lane C.E."/>
            <person name="Keeling P.J."/>
            <person name="Gray M.W."/>
            <person name="Grigoriev I.V."/>
            <person name="Archibald J.M."/>
        </authorList>
    </citation>
    <scope>NUCLEOTIDE SEQUENCE</scope>
    <source>
        <strain evidence="3 5">CCMP2712</strain>
    </source>
</reference>
<sequence>MIFLTLMFNNIAGMSMAARICLTCTHHKLGDGDFVGELVKEVSDTEEARSLNVSMVKRVIILICAVLTEVCTWYGILMAGVLFIFTSPTVDLVIRSTVAVMFVLNVDEIVFESCCPEKIKEDVQETKYRVPKINLSNKTEQLMAHHFGVYIYLPLLIFITAAIIFGLRQSVLSCEWPPPMWQSCEVKGNCNVTT</sequence>
<evidence type="ECO:0000256" key="1">
    <source>
        <dbReference type="SAM" id="Phobius"/>
    </source>
</evidence>
<dbReference type="Proteomes" id="UP000011087">
    <property type="component" value="Unassembled WGS sequence"/>
</dbReference>
<reference evidence="4" key="3">
    <citation type="submission" date="2015-06" db="UniProtKB">
        <authorList>
            <consortium name="EnsemblProtists"/>
        </authorList>
    </citation>
    <scope>IDENTIFICATION</scope>
</reference>
<feature type="chain" id="PRO_5008771156" evidence="2">
    <location>
        <begin position="18"/>
        <end position="194"/>
    </location>
</feature>
<evidence type="ECO:0000313" key="4">
    <source>
        <dbReference type="EnsemblProtists" id="EKX45784"/>
    </source>
</evidence>